<dbReference type="GO" id="GO:0016787">
    <property type="term" value="F:hydrolase activity"/>
    <property type="evidence" value="ECO:0007669"/>
    <property type="project" value="InterPro"/>
</dbReference>
<dbReference type="STRING" id="4555.A0A368Q5K8"/>
<proteinExistence type="predicted"/>
<sequence length="334" mass="36011">MAIHANNSSAPATRNAESEIVDDMHPFLRTYKDGRVERLVRYTFVPASEDPGKPAALPPACRCASSLALARSRRAGGSRSSSTSTAAPSAPGAPSPSRSTATPPPSRRAQERSSSPSSTGWRRSIRSPRPKKTRGWRSGGLPDPWLAYHADPTRMFLAGANIAHSVAARVVADGEEGISIEGMVLLQPFFWGPERLPSETDRHDGPVFSPEFVDTLWPFLTGGAAGNDDPRINPPAMQVASLPCRRALVAVAAKDVVRDRGCRCCCREVTLVESKGKDHGFHMYRPECASAVALMDRVAEFINGRATSSSLIADAETEHLHAREGRKTTCRAAF</sequence>
<accession>A0A368Q5K8</accession>
<reference evidence="3" key="1">
    <citation type="journal article" date="2012" name="Nat. Biotechnol.">
        <title>Reference genome sequence of the model plant Setaria.</title>
        <authorList>
            <person name="Bennetzen J.L."/>
            <person name="Schmutz J."/>
            <person name="Wang H."/>
            <person name="Percifield R."/>
            <person name="Hawkins J."/>
            <person name="Pontaroli A.C."/>
            <person name="Estep M."/>
            <person name="Feng L."/>
            <person name="Vaughn J.N."/>
            <person name="Grimwood J."/>
            <person name="Jenkins J."/>
            <person name="Barry K."/>
            <person name="Lindquist E."/>
            <person name="Hellsten U."/>
            <person name="Deshpande S."/>
            <person name="Wang X."/>
            <person name="Wu X."/>
            <person name="Mitros T."/>
            <person name="Triplett J."/>
            <person name="Yang X."/>
            <person name="Ye C.Y."/>
            <person name="Mauro-Herrera M."/>
            <person name="Wang L."/>
            <person name="Li P."/>
            <person name="Sharma M."/>
            <person name="Sharma R."/>
            <person name="Ronald P.C."/>
            <person name="Panaud O."/>
            <person name="Kellogg E.A."/>
            <person name="Brutnell T.P."/>
            <person name="Doust A.N."/>
            <person name="Tuskan G.A."/>
            <person name="Rokhsar D."/>
            <person name="Devos K.M."/>
        </authorList>
    </citation>
    <scope>NUCLEOTIDE SEQUENCE [LARGE SCALE GENOMIC DNA]</scope>
    <source>
        <strain evidence="3">Yugu1</strain>
    </source>
</reference>
<protein>
    <recommendedName>
        <fullName evidence="2">Alpha/beta hydrolase fold-3 domain-containing protein</fullName>
    </recommendedName>
</protein>
<evidence type="ECO:0000256" key="1">
    <source>
        <dbReference type="SAM" id="MobiDB-lite"/>
    </source>
</evidence>
<dbReference type="InterPro" id="IPR050466">
    <property type="entry name" value="Carboxylest/Gibb_receptor"/>
</dbReference>
<dbReference type="Gene3D" id="3.40.50.1820">
    <property type="entry name" value="alpha/beta hydrolase"/>
    <property type="match status" value="1"/>
</dbReference>
<dbReference type="InterPro" id="IPR029058">
    <property type="entry name" value="AB_hydrolase_fold"/>
</dbReference>
<name>A0A368Q5K8_SETIT</name>
<evidence type="ECO:0000313" key="3">
    <source>
        <dbReference type="EMBL" id="RCV13143.1"/>
    </source>
</evidence>
<dbReference type="PANTHER" id="PTHR23024:SF563">
    <property type="entry name" value="OS09G0435700 PROTEIN"/>
    <property type="match status" value="1"/>
</dbReference>
<dbReference type="OrthoDB" id="664085at2759"/>
<feature type="compositionally biased region" description="Low complexity" evidence="1">
    <location>
        <begin position="77"/>
        <end position="101"/>
    </location>
</feature>
<dbReference type="SUPFAM" id="SSF53474">
    <property type="entry name" value="alpha/beta-Hydrolases"/>
    <property type="match status" value="1"/>
</dbReference>
<dbReference type="Pfam" id="PF07859">
    <property type="entry name" value="Abhydrolase_3"/>
    <property type="match status" value="1"/>
</dbReference>
<feature type="compositionally biased region" description="Basic residues" evidence="1">
    <location>
        <begin position="123"/>
        <end position="135"/>
    </location>
</feature>
<gene>
    <name evidence="3" type="ORF">SETIT_2G323700v2</name>
</gene>
<organism evidence="3">
    <name type="scientific">Setaria italica</name>
    <name type="common">Foxtail millet</name>
    <name type="synonym">Panicum italicum</name>
    <dbReference type="NCBI Taxonomy" id="4555"/>
    <lineage>
        <taxon>Eukaryota</taxon>
        <taxon>Viridiplantae</taxon>
        <taxon>Streptophyta</taxon>
        <taxon>Embryophyta</taxon>
        <taxon>Tracheophyta</taxon>
        <taxon>Spermatophyta</taxon>
        <taxon>Magnoliopsida</taxon>
        <taxon>Liliopsida</taxon>
        <taxon>Poales</taxon>
        <taxon>Poaceae</taxon>
        <taxon>PACMAD clade</taxon>
        <taxon>Panicoideae</taxon>
        <taxon>Panicodae</taxon>
        <taxon>Paniceae</taxon>
        <taxon>Cenchrinae</taxon>
        <taxon>Setaria</taxon>
    </lineage>
</organism>
<feature type="non-terminal residue" evidence="3">
    <location>
        <position position="334"/>
    </location>
</feature>
<reference evidence="3" key="2">
    <citation type="submission" date="2015-07" db="EMBL/GenBank/DDBJ databases">
        <authorList>
            <person name="Noorani M."/>
        </authorList>
    </citation>
    <scope>NUCLEOTIDE SEQUENCE</scope>
    <source>
        <strain evidence="3">Yugu1</strain>
    </source>
</reference>
<feature type="domain" description="Alpha/beta hydrolase fold-3" evidence="2">
    <location>
        <begin position="145"/>
        <end position="283"/>
    </location>
</feature>
<dbReference type="InterPro" id="IPR013094">
    <property type="entry name" value="AB_hydrolase_3"/>
</dbReference>
<feature type="region of interest" description="Disordered" evidence="1">
    <location>
        <begin position="72"/>
        <end position="143"/>
    </location>
</feature>
<evidence type="ECO:0000259" key="2">
    <source>
        <dbReference type="Pfam" id="PF07859"/>
    </source>
</evidence>
<feature type="compositionally biased region" description="Low complexity" evidence="1">
    <location>
        <begin position="112"/>
        <end position="122"/>
    </location>
</feature>
<dbReference type="AlphaFoldDB" id="A0A368Q5K8"/>
<dbReference type="PANTHER" id="PTHR23024">
    <property type="entry name" value="ARYLACETAMIDE DEACETYLASE"/>
    <property type="match status" value="1"/>
</dbReference>
<dbReference type="EMBL" id="CM003529">
    <property type="protein sequence ID" value="RCV13143.1"/>
    <property type="molecule type" value="Genomic_DNA"/>
</dbReference>